<feature type="transmembrane region" description="Helical" evidence="7">
    <location>
        <begin position="114"/>
        <end position="135"/>
    </location>
</feature>
<evidence type="ECO:0000313" key="9">
    <source>
        <dbReference type="EMBL" id="KAL3761529.1"/>
    </source>
</evidence>
<feature type="compositionally biased region" description="Low complexity" evidence="6">
    <location>
        <begin position="528"/>
        <end position="543"/>
    </location>
</feature>
<dbReference type="PANTHER" id="PTHR12677">
    <property type="entry name" value="GOLGI APPARATUS MEMBRANE PROTEIN TVP38-RELATED"/>
    <property type="match status" value="1"/>
</dbReference>
<evidence type="ECO:0000259" key="8">
    <source>
        <dbReference type="Pfam" id="PF09335"/>
    </source>
</evidence>
<accession>A0ABD3MC17</accession>
<feature type="region of interest" description="Disordered" evidence="6">
    <location>
        <begin position="472"/>
        <end position="615"/>
    </location>
</feature>
<evidence type="ECO:0000256" key="3">
    <source>
        <dbReference type="ARBA" id="ARBA00022692"/>
    </source>
</evidence>
<sequence length="668" mass="74458">MLRRTCRPHTRSPCRLACGGKWSDRHRIICRAAIITFMIVTISFVCVDLLILHQYLHVWLDNTLAWLGVNPVSGGLAFIGIFIVGSLCFFPVALLSLGAGFVYEHIYGLGFGMFYAFLVCYIGCLLGAAICFARSRFLMRRLIERFSDKYPIVRAVDRAFETNGFRIFLLLRLSPAIPFNALNYIGGIMAIRFRQYWWATCAGIAPSVLWTVIVGGIFGTVGARGVDGNKAISSNAKAVVLGLGVLFIVLGLIGTAIYARRELTKIIMDEQNERAMEERAETEMAQTFMIGHSVISEEGDSCSSEDLENPGLVNTSDDLSLPSSQSASPANRHRKIYRGTWTPEIVASQLPILPKVLNLYCSPKKEQNDVGSDEPSSSESCDNCKQNRSTAIHDNIPDSVHSILDSDASTSSRYSRSHRQTVENQWSLNMGVTSWSSVPCSSSIHSEDNSIHGLANMNATYSFSGCETSEKADSSQIFNPADFDNEDGIRRRCLTDPTDRGERRYESAPFSADAKKKQRPASSRRRSLSVSPSPQNNQRNNSPARFMDPSSALEMPQQHSSPQNDSLTRLVELGNDGVHSPRRSTSMTLSEREEHPSLLRKRSISSHQLSPSINQSEFFMEHPSHGRRRSDSLNLANRTELNFGNKRNDSREVDGTGEPSREWFWIWA</sequence>
<dbReference type="InterPro" id="IPR015414">
    <property type="entry name" value="TMEM64"/>
</dbReference>
<dbReference type="Pfam" id="PF09335">
    <property type="entry name" value="VTT_dom"/>
    <property type="match status" value="1"/>
</dbReference>
<reference evidence="9 10" key="1">
    <citation type="submission" date="2024-10" db="EMBL/GenBank/DDBJ databases">
        <title>Updated reference genomes for cyclostephanoid diatoms.</title>
        <authorList>
            <person name="Roberts W.R."/>
            <person name="Alverson A.J."/>
        </authorList>
    </citation>
    <scope>NUCLEOTIDE SEQUENCE [LARGE SCALE GENOMIC DNA]</scope>
    <source>
        <strain evidence="9 10">AJA276-08</strain>
    </source>
</reference>
<feature type="transmembrane region" description="Helical" evidence="7">
    <location>
        <begin position="197"/>
        <end position="218"/>
    </location>
</feature>
<keyword evidence="2" id="KW-1003">Cell membrane</keyword>
<feature type="compositionally biased region" description="Polar residues" evidence="6">
    <location>
        <begin position="374"/>
        <end position="392"/>
    </location>
</feature>
<feature type="domain" description="VTT" evidence="8">
    <location>
        <begin position="91"/>
        <end position="215"/>
    </location>
</feature>
<keyword evidence="10" id="KW-1185">Reference proteome</keyword>
<feature type="region of interest" description="Disordered" evidence="6">
    <location>
        <begin position="365"/>
        <end position="418"/>
    </location>
</feature>
<feature type="transmembrane region" description="Helical" evidence="7">
    <location>
        <begin position="76"/>
        <end position="102"/>
    </location>
</feature>
<evidence type="ECO:0000256" key="4">
    <source>
        <dbReference type="ARBA" id="ARBA00022989"/>
    </source>
</evidence>
<feature type="transmembrane region" description="Helical" evidence="7">
    <location>
        <begin position="32"/>
        <end position="56"/>
    </location>
</feature>
<proteinExistence type="predicted"/>
<keyword evidence="4 7" id="KW-1133">Transmembrane helix</keyword>
<feature type="compositionally biased region" description="Acidic residues" evidence="6">
    <location>
        <begin position="299"/>
        <end position="308"/>
    </location>
</feature>
<comment type="caution">
    <text evidence="9">The sequence shown here is derived from an EMBL/GenBank/DDBJ whole genome shotgun (WGS) entry which is preliminary data.</text>
</comment>
<evidence type="ECO:0000256" key="6">
    <source>
        <dbReference type="SAM" id="MobiDB-lite"/>
    </source>
</evidence>
<feature type="compositionally biased region" description="Basic and acidic residues" evidence="6">
    <location>
        <begin position="487"/>
        <end position="506"/>
    </location>
</feature>
<feature type="transmembrane region" description="Helical" evidence="7">
    <location>
        <begin position="238"/>
        <end position="259"/>
    </location>
</feature>
<dbReference type="AlphaFoldDB" id="A0ABD3MC17"/>
<evidence type="ECO:0000256" key="7">
    <source>
        <dbReference type="SAM" id="Phobius"/>
    </source>
</evidence>
<comment type="subcellular location">
    <subcellularLocation>
        <location evidence="1">Cell membrane</location>
        <topology evidence="1">Multi-pass membrane protein</topology>
    </subcellularLocation>
</comment>
<name>A0ABD3MC17_9STRA</name>
<dbReference type="GO" id="GO:0005886">
    <property type="term" value="C:plasma membrane"/>
    <property type="evidence" value="ECO:0007669"/>
    <property type="project" value="UniProtKB-SubCell"/>
</dbReference>
<keyword evidence="5 7" id="KW-0472">Membrane</keyword>
<feature type="compositionally biased region" description="Low complexity" evidence="6">
    <location>
        <begin position="316"/>
        <end position="330"/>
    </location>
</feature>
<dbReference type="InterPro" id="IPR032816">
    <property type="entry name" value="VTT_dom"/>
</dbReference>
<gene>
    <name evidence="9" type="ORF">ACHAW5_003077</name>
</gene>
<dbReference type="PANTHER" id="PTHR12677:SF59">
    <property type="entry name" value="GOLGI APPARATUS MEMBRANE PROTEIN TVP38-RELATED"/>
    <property type="match status" value="1"/>
</dbReference>
<feature type="region of interest" description="Disordered" evidence="6">
    <location>
        <begin position="299"/>
        <end position="332"/>
    </location>
</feature>
<keyword evidence="3 7" id="KW-0812">Transmembrane</keyword>
<feature type="compositionally biased region" description="Basic residues" evidence="6">
    <location>
        <begin position="516"/>
        <end position="527"/>
    </location>
</feature>
<dbReference type="Proteomes" id="UP001530315">
    <property type="component" value="Unassembled WGS sequence"/>
</dbReference>
<evidence type="ECO:0000256" key="5">
    <source>
        <dbReference type="ARBA" id="ARBA00023136"/>
    </source>
</evidence>
<protein>
    <recommendedName>
        <fullName evidence="8">VTT domain-containing protein</fullName>
    </recommendedName>
</protein>
<feature type="compositionally biased region" description="Polar residues" evidence="6">
    <location>
        <begin position="605"/>
        <end position="615"/>
    </location>
</feature>
<dbReference type="EMBL" id="JALLAZ020001850">
    <property type="protein sequence ID" value="KAL3761529.1"/>
    <property type="molecule type" value="Genomic_DNA"/>
</dbReference>
<organism evidence="9 10">
    <name type="scientific">Stephanodiscus triporus</name>
    <dbReference type="NCBI Taxonomy" id="2934178"/>
    <lineage>
        <taxon>Eukaryota</taxon>
        <taxon>Sar</taxon>
        <taxon>Stramenopiles</taxon>
        <taxon>Ochrophyta</taxon>
        <taxon>Bacillariophyta</taxon>
        <taxon>Coscinodiscophyceae</taxon>
        <taxon>Thalassiosirophycidae</taxon>
        <taxon>Stephanodiscales</taxon>
        <taxon>Stephanodiscaceae</taxon>
        <taxon>Stephanodiscus</taxon>
    </lineage>
</organism>
<evidence type="ECO:0000313" key="10">
    <source>
        <dbReference type="Proteomes" id="UP001530315"/>
    </source>
</evidence>
<feature type="compositionally biased region" description="Polar residues" evidence="6">
    <location>
        <begin position="557"/>
        <end position="567"/>
    </location>
</feature>
<evidence type="ECO:0000256" key="2">
    <source>
        <dbReference type="ARBA" id="ARBA00022475"/>
    </source>
</evidence>
<evidence type="ECO:0000256" key="1">
    <source>
        <dbReference type="ARBA" id="ARBA00004651"/>
    </source>
</evidence>